<dbReference type="InterPro" id="IPR008972">
    <property type="entry name" value="Cupredoxin"/>
</dbReference>
<dbReference type="InterPro" id="IPR006311">
    <property type="entry name" value="TAT_signal"/>
</dbReference>
<dbReference type="Gene3D" id="1.20.1420.20">
    <property type="entry name" value="M75 peptidase, HXXE motif"/>
    <property type="match status" value="1"/>
</dbReference>
<comment type="similarity">
    <text evidence="2">Belongs to the EfeM/EfeO family.</text>
</comment>
<organism evidence="7 8">
    <name type="scientific">Leifsonia virtsii</name>
    <dbReference type="NCBI Taxonomy" id="3035915"/>
    <lineage>
        <taxon>Bacteria</taxon>
        <taxon>Bacillati</taxon>
        <taxon>Actinomycetota</taxon>
        <taxon>Actinomycetes</taxon>
        <taxon>Micrococcales</taxon>
        <taxon>Microbacteriaceae</taxon>
        <taxon>Leifsonia</taxon>
    </lineage>
</organism>
<dbReference type="CDD" id="cd14656">
    <property type="entry name" value="Imelysin-like_EfeO"/>
    <property type="match status" value="1"/>
</dbReference>
<dbReference type="NCBIfam" id="NF041757">
    <property type="entry name" value="EfeO"/>
    <property type="match status" value="1"/>
</dbReference>
<evidence type="ECO:0000313" key="7">
    <source>
        <dbReference type="EMBL" id="MDN4595714.1"/>
    </source>
</evidence>
<evidence type="ECO:0000259" key="6">
    <source>
        <dbReference type="Pfam" id="PF13473"/>
    </source>
</evidence>
<dbReference type="Proteomes" id="UP001174210">
    <property type="component" value="Unassembled WGS sequence"/>
</dbReference>
<dbReference type="Gene3D" id="2.60.40.420">
    <property type="entry name" value="Cupredoxins - blue copper proteins"/>
    <property type="match status" value="1"/>
</dbReference>
<feature type="domain" description="Imelysin-like" evidence="5">
    <location>
        <begin position="157"/>
        <end position="397"/>
    </location>
</feature>
<evidence type="ECO:0000313" key="8">
    <source>
        <dbReference type="Proteomes" id="UP001174210"/>
    </source>
</evidence>
<feature type="chain" id="PRO_5046470068" evidence="4">
    <location>
        <begin position="45"/>
        <end position="403"/>
    </location>
</feature>
<keyword evidence="3 4" id="KW-0732">Signal</keyword>
<dbReference type="EMBL" id="JAROCB010000001">
    <property type="protein sequence ID" value="MDN4595714.1"/>
    <property type="molecule type" value="Genomic_DNA"/>
</dbReference>
<dbReference type="InterPro" id="IPR038352">
    <property type="entry name" value="Imelysin_sf"/>
</dbReference>
<reference evidence="7" key="1">
    <citation type="submission" date="2023-03" db="EMBL/GenBank/DDBJ databases">
        <title>MT1 and MT2 Draft Genomes of Novel Species.</title>
        <authorList>
            <person name="Venkateswaran K."/>
        </authorList>
    </citation>
    <scope>NUCLEOTIDE SEQUENCE</scope>
    <source>
        <strain evidence="7">F6_8S_P_1A</strain>
    </source>
</reference>
<feature type="signal peptide" evidence="4">
    <location>
        <begin position="1"/>
        <end position="44"/>
    </location>
</feature>
<dbReference type="InterPro" id="IPR028096">
    <property type="entry name" value="EfeO_Cupredoxin"/>
</dbReference>
<name>A0ABT8ISE2_9MICO</name>
<accession>A0ABT8ISE2</accession>
<dbReference type="PANTHER" id="PTHR39192:SF1">
    <property type="entry name" value="IRON UPTAKE SYSTEM COMPONENT EFEO"/>
    <property type="match status" value="1"/>
</dbReference>
<dbReference type="InterPro" id="IPR034981">
    <property type="entry name" value="Imelysin-like_EfeO/Algp7"/>
</dbReference>
<comment type="caution">
    <text evidence="7">The sequence shown here is derived from an EMBL/GenBank/DDBJ whole genome shotgun (WGS) entry which is preliminary data.</text>
</comment>
<keyword evidence="8" id="KW-1185">Reference proteome</keyword>
<dbReference type="Pfam" id="PF13473">
    <property type="entry name" value="Cupredoxin_1"/>
    <property type="match status" value="1"/>
</dbReference>
<dbReference type="PANTHER" id="PTHR39192">
    <property type="entry name" value="IRON UPTAKE SYSTEM COMPONENT EFEO"/>
    <property type="match status" value="1"/>
</dbReference>
<dbReference type="Pfam" id="PF09375">
    <property type="entry name" value="Peptidase_M75"/>
    <property type="match status" value="1"/>
</dbReference>
<dbReference type="InterPro" id="IPR050894">
    <property type="entry name" value="EfeM/EfeO_iron_uptake"/>
</dbReference>
<evidence type="ECO:0000259" key="5">
    <source>
        <dbReference type="Pfam" id="PF09375"/>
    </source>
</evidence>
<evidence type="ECO:0000256" key="1">
    <source>
        <dbReference type="ARBA" id="ARBA00004418"/>
    </source>
</evidence>
<sequence length="403" mass="42901">MPRARPVLQNRPVRRRLVAVAGSIAGTAALAAALSGCVPNQASATDEAIAVTLDDAKCSVSTDTAKAGPITFQVTNKGQDVNEFELLATDKLRIVGEKENIGPGTTVNYVVQLAEGDYFSACRKGMVGQPTNVAKFTVTPGDTKEVPESESKQVAQAVANYTGYVRDQAGALLTATKTFAAAYSSGDDAAARSQYASARSFYERIEPTAEQFGDLDPALDLREADLEQGQEWTGWHRIEKDLWPPAGYTATGVAARGPIADKLVADTQKLYDLVRAKDFSLTIDQISNGAIGLMEEVAGSKITGEEEAFSHTDLDDFQANLEGAQVAYGVVRDIAENKGSAGKSVVTKLDSEFKTIAATLAIYKSGTGFVPYTELTTEQVKELSDQVNALSEPLSQLTSIVVK</sequence>
<evidence type="ECO:0000256" key="3">
    <source>
        <dbReference type="ARBA" id="ARBA00022729"/>
    </source>
</evidence>
<evidence type="ECO:0000256" key="2">
    <source>
        <dbReference type="ARBA" id="ARBA00005989"/>
    </source>
</evidence>
<dbReference type="InterPro" id="IPR018976">
    <property type="entry name" value="Imelysin-like"/>
</dbReference>
<feature type="domain" description="EfeO-type cupredoxin-like" evidence="6">
    <location>
        <begin position="28"/>
        <end position="126"/>
    </location>
</feature>
<gene>
    <name evidence="7" type="ORF">P5G59_01040</name>
</gene>
<comment type="subcellular location">
    <subcellularLocation>
        <location evidence="1">Periplasm</location>
    </subcellularLocation>
</comment>
<dbReference type="InterPro" id="IPR053377">
    <property type="entry name" value="Iron_uptake_EfeM/EfeO"/>
</dbReference>
<protein>
    <submittedName>
        <fullName evidence="7">Peptidase M75 family protein</fullName>
    </submittedName>
</protein>
<evidence type="ECO:0000256" key="4">
    <source>
        <dbReference type="SAM" id="SignalP"/>
    </source>
</evidence>
<proteinExistence type="inferred from homology"/>
<dbReference type="PROSITE" id="PS51318">
    <property type="entry name" value="TAT"/>
    <property type="match status" value="1"/>
</dbReference>
<dbReference type="RefSeq" id="WP_301215147.1">
    <property type="nucleotide sequence ID" value="NZ_JAROCB010000001.1"/>
</dbReference>